<accession>V5F9G6</accession>
<proteinExistence type="predicted"/>
<dbReference type="EMBL" id="DF196823">
    <property type="protein sequence ID" value="GAD32234.1"/>
    <property type="molecule type" value="Genomic_DNA"/>
</dbReference>
<organism evidence="1 2">
    <name type="scientific">Photobacterium leiognathi lrivu.4.1</name>
    <dbReference type="NCBI Taxonomy" id="1248232"/>
    <lineage>
        <taxon>Bacteria</taxon>
        <taxon>Pseudomonadati</taxon>
        <taxon>Pseudomonadota</taxon>
        <taxon>Gammaproteobacteria</taxon>
        <taxon>Vibrionales</taxon>
        <taxon>Vibrionaceae</taxon>
        <taxon>Photobacterium</taxon>
    </lineage>
</organism>
<protein>
    <submittedName>
        <fullName evidence="1">Uncharacterized protein</fullName>
    </submittedName>
</protein>
<reference evidence="2" key="1">
    <citation type="submission" date="2012-12" db="EMBL/GenBank/DDBJ databases">
        <title>Genome Sequence of Photobacterium leiognathi lrivu.4.1.</title>
        <authorList>
            <person name="Urbanczyk H."/>
            <person name="Ogura Y."/>
            <person name="Hayashi T."/>
            <person name="Dunlap P.V."/>
        </authorList>
    </citation>
    <scope>NUCLEOTIDE SEQUENCE [LARGE SCALE GENOMIC DNA]</scope>
    <source>
        <strain evidence="2">lrivu.4.1</strain>
    </source>
</reference>
<sequence>MKRKIEELKSSVFKDEIYNPLLINFSFDKYNKLLDSTEKGSDIEKTNEVKSKIDKIKSIIEKENYLIINDGDEDTRIKRILMESSISSKYKNVDNVYNIIEERILSIDKSIEWSISSVIDKVYILFIKDIEELIIDNSFSRLKYQSARDYYKAFIDKKHRFNLKEHISDTLSYFYKIRNSQSGREFYIGDSYGEFKKKDLNNSRFSYIDLSKKDSKELVKIKLESDFISYRLNEFVNILFELGLITKKDYEMHIYGTTNKLNSEFVKIGMSGSLVNKFNEDDQIKNLTINSYGIIECNDIFKEYINKQDDLIKFEVSKFIE</sequence>
<dbReference type="HOGENOM" id="CLU_865586_0_0_6"/>
<dbReference type="AlphaFoldDB" id="V5F9G6"/>
<gene>
    <name evidence="1" type="ORF">PLEI_3904</name>
</gene>
<dbReference type="Proteomes" id="UP000030675">
    <property type="component" value="Unassembled WGS sequence"/>
</dbReference>
<evidence type="ECO:0000313" key="1">
    <source>
        <dbReference type="EMBL" id="GAD32234.1"/>
    </source>
</evidence>
<evidence type="ECO:0000313" key="2">
    <source>
        <dbReference type="Proteomes" id="UP000030675"/>
    </source>
</evidence>
<name>V5F9G6_PHOLE</name>